<keyword evidence="2" id="KW-0812">Transmembrane</keyword>
<accession>A0A8W8KU67</accession>
<sequence length="135" mass="14805">MESNGEVPEEDFIATLLKQSSGVSHVNKAYSTTPTGTSGPPDLVRNCHHQVRHNGHHHGGNHVTILAPKDNASPHASHSSLTVSSFQFSMTCEMQRFFTDPLLDDKVYSALAYGMYGLLLFILTMVTTICLIVFT</sequence>
<keyword evidence="4" id="KW-1185">Reference proteome</keyword>
<keyword evidence="2" id="KW-1133">Transmembrane helix</keyword>
<feature type="compositionally biased region" description="Basic residues" evidence="1">
    <location>
        <begin position="51"/>
        <end position="60"/>
    </location>
</feature>
<name>A0A8W8KU67_MAGGI</name>
<feature type="region of interest" description="Disordered" evidence="1">
    <location>
        <begin position="51"/>
        <end position="78"/>
    </location>
</feature>
<evidence type="ECO:0000256" key="1">
    <source>
        <dbReference type="SAM" id="MobiDB-lite"/>
    </source>
</evidence>
<dbReference type="EnsemblMetazoa" id="G24627.2">
    <property type="protein sequence ID" value="G24627.2:cds"/>
    <property type="gene ID" value="G24627"/>
</dbReference>
<organism evidence="3 4">
    <name type="scientific">Magallana gigas</name>
    <name type="common">Pacific oyster</name>
    <name type="synonym">Crassostrea gigas</name>
    <dbReference type="NCBI Taxonomy" id="29159"/>
    <lineage>
        <taxon>Eukaryota</taxon>
        <taxon>Metazoa</taxon>
        <taxon>Spiralia</taxon>
        <taxon>Lophotrochozoa</taxon>
        <taxon>Mollusca</taxon>
        <taxon>Bivalvia</taxon>
        <taxon>Autobranchia</taxon>
        <taxon>Pteriomorphia</taxon>
        <taxon>Ostreida</taxon>
        <taxon>Ostreoidea</taxon>
        <taxon>Ostreidae</taxon>
        <taxon>Magallana</taxon>
    </lineage>
</organism>
<reference evidence="3" key="1">
    <citation type="submission" date="2022-08" db="UniProtKB">
        <authorList>
            <consortium name="EnsemblMetazoa"/>
        </authorList>
    </citation>
    <scope>IDENTIFICATION</scope>
    <source>
        <strain evidence="3">05x7-T-G4-1.051#20</strain>
    </source>
</reference>
<evidence type="ECO:0000313" key="4">
    <source>
        <dbReference type="Proteomes" id="UP000005408"/>
    </source>
</evidence>
<evidence type="ECO:0000313" key="3">
    <source>
        <dbReference type="EnsemblMetazoa" id="G24627.2:cds"/>
    </source>
</evidence>
<proteinExistence type="predicted"/>
<dbReference type="Proteomes" id="UP000005408">
    <property type="component" value="Unassembled WGS sequence"/>
</dbReference>
<dbReference type="AlphaFoldDB" id="A0A8W8KU67"/>
<protein>
    <submittedName>
        <fullName evidence="3">Uncharacterized protein</fullName>
    </submittedName>
</protein>
<feature type="transmembrane region" description="Helical" evidence="2">
    <location>
        <begin position="110"/>
        <end position="134"/>
    </location>
</feature>
<keyword evidence="2" id="KW-0472">Membrane</keyword>
<evidence type="ECO:0000256" key="2">
    <source>
        <dbReference type="SAM" id="Phobius"/>
    </source>
</evidence>